<evidence type="ECO:0000259" key="2">
    <source>
        <dbReference type="PROSITE" id="PS51294"/>
    </source>
</evidence>
<reference evidence="4" key="1">
    <citation type="submission" date="2013-10" db="EMBL/GenBank/DDBJ databases">
        <authorList>
            <person name="Schartl M."/>
            <person name="Warren W."/>
        </authorList>
    </citation>
    <scope>NUCLEOTIDE SEQUENCE [LARGE SCALE GENOMIC DNA]</scope>
    <source>
        <strain evidence="4">female</strain>
    </source>
</reference>
<dbReference type="GeneTree" id="ENSGT00390000005075"/>
<dbReference type="PANTHER" id="PTHR14014:SF0">
    <property type="entry name" value="TELOMERE REPEATS-BINDING BOUQUET FORMATION PROTEIN 1"/>
    <property type="match status" value="1"/>
</dbReference>
<keyword evidence="4" id="KW-1185">Reference proteome</keyword>
<dbReference type="InterPro" id="IPR016024">
    <property type="entry name" value="ARM-type_fold"/>
</dbReference>
<dbReference type="EMBL" id="AYCK01001918">
    <property type="status" value="NOT_ANNOTATED_CDS"/>
    <property type="molecule type" value="Genomic_DNA"/>
</dbReference>
<feature type="compositionally biased region" description="Basic and acidic residues" evidence="1">
    <location>
        <begin position="737"/>
        <end position="754"/>
    </location>
</feature>
<dbReference type="InterPro" id="IPR011989">
    <property type="entry name" value="ARM-like"/>
</dbReference>
<dbReference type="SUPFAM" id="SSF48371">
    <property type="entry name" value="ARM repeat"/>
    <property type="match status" value="1"/>
</dbReference>
<evidence type="ECO:0000313" key="3">
    <source>
        <dbReference type="Ensembl" id="ENSPFOP00000028558.1"/>
    </source>
</evidence>
<reference evidence="3" key="2">
    <citation type="submission" date="2025-08" db="UniProtKB">
        <authorList>
            <consortium name="Ensembl"/>
        </authorList>
    </citation>
    <scope>IDENTIFICATION</scope>
</reference>
<protein>
    <submittedName>
        <fullName evidence="3">Telomere repeat binding bouquet formation protein 1</fullName>
    </submittedName>
</protein>
<proteinExistence type="predicted"/>
<dbReference type="InterPro" id="IPR009057">
    <property type="entry name" value="Homeodomain-like_sf"/>
</dbReference>
<dbReference type="Gene3D" id="1.25.10.10">
    <property type="entry name" value="Leucine-rich Repeat Variant"/>
    <property type="match status" value="2"/>
</dbReference>
<feature type="region of interest" description="Disordered" evidence="1">
    <location>
        <begin position="533"/>
        <end position="552"/>
    </location>
</feature>
<dbReference type="AlphaFoldDB" id="A0A096MAW7"/>
<dbReference type="GO" id="GO:0070197">
    <property type="term" value="P:meiotic attachment of telomere to nuclear envelope"/>
    <property type="evidence" value="ECO:0007669"/>
    <property type="project" value="InterPro"/>
</dbReference>
<accession>A0A096MAW7</accession>
<feature type="compositionally biased region" description="Polar residues" evidence="1">
    <location>
        <begin position="679"/>
        <end position="689"/>
    </location>
</feature>
<sequence length="813" mass="90730">MDRAGSCRNNRNTTKTDLSLLLECVKFQMKCPDSQKQALLTIHSICEKREDNVDLLRELGGVSFLYNLSKSSNVHSDVKETALFTLGTLAEANVYCKNSLCRKDIFIDIAGHLQEDSPLNKKRVSVYLLFVLVAHNKLGQTLAQTTGCLEILMDLFSRSTFPFSTVDNLRTVSQNYQLWTSVSSALCGSVNNPQNEEGQRICVAAFPIVKTWLQQISVPSTETFQPICSFIAMTVSNNSYVQESFAACGGLETLTLALLRVVSAAGTSLLSRQLSVVIVKTLSACITDNPNLAAGLAQYGLVYHLFFLLTSSHLDPDDRLSVLLAIGECTEASEEHQSQLVDCGGLPIMITFLTEDSSEDVRKAATFILQTCKKASKVLSLGVHGLMEKQAENEEPPLNIEEFKNSAREIIRRIELLEKTQLKAVVKLWSIVTNTYLLEIGEEQEDILCPNSVELQPFKPPPLRLPAQKLEANKTTSILRPIHKSSGDNSSLQLVKSMAEVKKVTSRLIPPGEETKRSGGDVMRSVKSGGRIGMSSDVWSSEGGSEPHMENKSVESTEVTNHRGSSLFSHPLSVWLTKPKASIKILSIRFVLESQGSNLNGMRKIPPEEHSVSNGRCAGCVLTFEEVTSRSFASVQSSCVNSCDMHRVLQEATERFRMHRFNFGVRREQKSVTKEHSDTNSARVSTTGIDTSSLQQHSWRKHNDSHEVICSVIISGPSLTPLKRPHPRYAPDIKNSNTERRGRNSSEHYAIKDQSKRRKRQDFSGEEVHHLLSGVRKYGYSWNFILWSYPFQPGRTNVDLAKKYRRLMRQQKS</sequence>
<feature type="domain" description="HTH myb-type" evidence="2">
    <location>
        <begin position="755"/>
        <end position="812"/>
    </location>
</feature>
<dbReference type="Proteomes" id="UP000028760">
    <property type="component" value="Unassembled WGS sequence"/>
</dbReference>
<feature type="region of interest" description="Disordered" evidence="1">
    <location>
        <begin position="721"/>
        <end position="764"/>
    </location>
</feature>
<dbReference type="PANTHER" id="PTHR14014">
    <property type="entry name" value="TELOMERE REPEATS-BINDING BOUQUET FORMATION PROTEIN 1"/>
    <property type="match status" value="1"/>
</dbReference>
<dbReference type="GO" id="GO:0007129">
    <property type="term" value="P:homologous chromosome pairing at meiosis"/>
    <property type="evidence" value="ECO:0007669"/>
    <property type="project" value="TreeGrafter"/>
</dbReference>
<name>A0A096MAW7_POEFO</name>
<dbReference type="PROSITE" id="PS51294">
    <property type="entry name" value="HTH_MYB"/>
    <property type="match status" value="1"/>
</dbReference>
<dbReference type="Ensembl" id="ENSPFOT00000031309.1">
    <property type="protein sequence ID" value="ENSPFOP00000028558.1"/>
    <property type="gene ID" value="ENSPFOG00000018034.2"/>
</dbReference>
<evidence type="ECO:0000256" key="1">
    <source>
        <dbReference type="SAM" id="MobiDB-lite"/>
    </source>
</evidence>
<feature type="compositionally biased region" description="Basic and acidic residues" evidence="1">
    <location>
        <begin position="668"/>
        <end position="678"/>
    </location>
</feature>
<dbReference type="CDD" id="cd11658">
    <property type="entry name" value="SANT_DMAP1_like"/>
    <property type="match status" value="1"/>
</dbReference>
<feature type="region of interest" description="Disordered" evidence="1">
    <location>
        <begin position="668"/>
        <end position="689"/>
    </location>
</feature>
<evidence type="ECO:0000313" key="4">
    <source>
        <dbReference type="Proteomes" id="UP000028760"/>
    </source>
</evidence>
<dbReference type="OMA" id="ECLKHQM"/>
<dbReference type="InterPro" id="IPR000225">
    <property type="entry name" value="Armadillo"/>
</dbReference>
<dbReference type="SUPFAM" id="SSF46689">
    <property type="entry name" value="Homeodomain-like"/>
    <property type="match status" value="1"/>
</dbReference>
<dbReference type="SMART" id="SM00185">
    <property type="entry name" value="ARM"/>
    <property type="match status" value="2"/>
</dbReference>
<dbReference type="InterPro" id="IPR042359">
    <property type="entry name" value="TERB1"/>
</dbReference>
<organism evidence="3 4">
    <name type="scientific">Poecilia formosa</name>
    <name type="common">Amazon molly</name>
    <name type="synonym">Limia formosa</name>
    <dbReference type="NCBI Taxonomy" id="48698"/>
    <lineage>
        <taxon>Eukaryota</taxon>
        <taxon>Metazoa</taxon>
        <taxon>Chordata</taxon>
        <taxon>Craniata</taxon>
        <taxon>Vertebrata</taxon>
        <taxon>Euteleostomi</taxon>
        <taxon>Actinopterygii</taxon>
        <taxon>Neopterygii</taxon>
        <taxon>Teleostei</taxon>
        <taxon>Neoteleostei</taxon>
        <taxon>Acanthomorphata</taxon>
        <taxon>Ovalentaria</taxon>
        <taxon>Atherinomorphae</taxon>
        <taxon>Cyprinodontiformes</taxon>
        <taxon>Poeciliidae</taxon>
        <taxon>Poeciliinae</taxon>
        <taxon>Poecilia</taxon>
    </lineage>
</organism>
<dbReference type="Gene3D" id="1.10.10.60">
    <property type="entry name" value="Homeodomain-like"/>
    <property type="match status" value="1"/>
</dbReference>
<dbReference type="InterPro" id="IPR017930">
    <property type="entry name" value="Myb_dom"/>
</dbReference>
<reference evidence="3" key="3">
    <citation type="submission" date="2025-09" db="UniProtKB">
        <authorList>
            <consortium name="Ensembl"/>
        </authorList>
    </citation>
    <scope>IDENTIFICATION</scope>
</reference>